<evidence type="ECO:0000313" key="4">
    <source>
        <dbReference type="EMBL" id="QGZ96292.1"/>
    </source>
</evidence>
<dbReference type="InterPro" id="IPR011006">
    <property type="entry name" value="CheY-like_superfamily"/>
</dbReference>
<name>A0A6I6MXE2_9CAUL</name>
<dbReference type="Pfam" id="PF00072">
    <property type="entry name" value="Response_reg"/>
    <property type="match status" value="1"/>
</dbReference>
<dbReference type="GO" id="GO:0000160">
    <property type="term" value="P:phosphorelay signal transduction system"/>
    <property type="evidence" value="ECO:0007669"/>
    <property type="project" value="InterPro"/>
</dbReference>
<dbReference type="PROSITE" id="PS50110">
    <property type="entry name" value="RESPONSE_REGULATORY"/>
    <property type="match status" value="1"/>
</dbReference>
<reference evidence="5" key="1">
    <citation type="submission" date="2019-12" db="EMBL/GenBank/DDBJ databases">
        <title>Complete genome of Terracaulis silvestris 0127_4.</title>
        <authorList>
            <person name="Vieira S."/>
            <person name="Riedel T."/>
            <person name="Sproer C."/>
            <person name="Pascual J."/>
            <person name="Boedeker C."/>
            <person name="Overmann J."/>
        </authorList>
    </citation>
    <scope>NUCLEOTIDE SEQUENCE [LARGE SCALE GENOMIC DNA]</scope>
    <source>
        <strain evidence="5">0127_4</strain>
    </source>
</reference>
<feature type="domain" description="Response regulatory" evidence="3">
    <location>
        <begin position="6"/>
        <end position="117"/>
    </location>
</feature>
<dbReference type="PANTHER" id="PTHR44591:SF3">
    <property type="entry name" value="RESPONSE REGULATORY DOMAIN-CONTAINING PROTEIN"/>
    <property type="match status" value="1"/>
</dbReference>
<dbReference type="PANTHER" id="PTHR44591">
    <property type="entry name" value="STRESS RESPONSE REGULATOR PROTEIN 1"/>
    <property type="match status" value="1"/>
</dbReference>
<sequence length="119" mass="12471">MSGRLKILVVEDDALIAMELEERLQELGYEVLGPVATVEDAERVIAETRPDAALLDANLAGVSSVPIGVKLAGMGVPLAFCTGYDQIKDAPPELANTPILTKPISEADLVAGVKKLFGG</sequence>
<gene>
    <name evidence="4" type="primary">pdtaR_2</name>
    <name evidence="4" type="ORF">DSM104635_03150</name>
</gene>
<protein>
    <submittedName>
        <fullName evidence="4">Putative transcriptional regulatory protein pdtaR</fullName>
    </submittedName>
</protein>
<evidence type="ECO:0000259" key="3">
    <source>
        <dbReference type="PROSITE" id="PS50110"/>
    </source>
</evidence>
<dbReference type="EMBL" id="CP047045">
    <property type="protein sequence ID" value="QGZ96292.1"/>
    <property type="molecule type" value="Genomic_DNA"/>
</dbReference>
<feature type="modified residue" description="4-aspartylphosphate" evidence="2">
    <location>
        <position position="56"/>
    </location>
</feature>
<dbReference type="InterPro" id="IPR050595">
    <property type="entry name" value="Bact_response_regulator"/>
</dbReference>
<evidence type="ECO:0000313" key="5">
    <source>
        <dbReference type="Proteomes" id="UP000431269"/>
    </source>
</evidence>
<dbReference type="SUPFAM" id="SSF52172">
    <property type="entry name" value="CheY-like"/>
    <property type="match status" value="1"/>
</dbReference>
<dbReference type="RefSeq" id="WP_158767091.1">
    <property type="nucleotide sequence ID" value="NZ_CP047045.1"/>
</dbReference>
<proteinExistence type="predicted"/>
<evidence type="ECO:0000256" key="1">
    <source>
        <dbReference type="ARBA" id="ARBA00022553"/>
    </source>
</evidence>
<dbReference type="Proteomes" id="UP000431269">
    <property type="component" value="Chromosome"/>
</dbReference>
<keyword evidence="1 2" id="KW-0597">Phosphoprotein</keyword>
<keyword evidence="5" id="KW-1185">Reference proteome</keyword>
<dbReference type="AlphaFoldDB" id="A0A6I6MXE2"/>
<accession>A0A6I6MXE2</accession>
<dbReference type="SMART" id="SM00448">
    <property type="entry name" value="REC"/>
    <property type="match status" value="1"/>
</dbReference>
<evidence type="ECO:0000256" key="2">
    <source>
        <dbReference type="PROSITE-ProRule" id="PRU00169"/>
    </source>
</evidence>
<dbReference type="Gene3D" id="3.40.50.2300">
    <property type="match status" value="1"/>
</dbReference>
<organism evidence="4 5">
    <name type="scientific">Terricaulis silvestris</name>
    <dbReference type="NCBI Taxonomy" id="2686094"/>
    <lineage>
        <taxon>Bacteria</taxon>
        <taxon>Pseudomonadati</taxon>
        <taxon>Pseudomonadota</taxon>
        <taxon>Alphaproteobacteria</taxon>
        <taxon>Caulobacterales</taxon>
        <taxon>Caulobacteraceae</taxon>
        <taxon>Terricaulis</taxon>
    </lineage>
</organism>
<dbReference type="InterPro" id="IPR001789">
    <property type="entry name" value="Sig_transdc_resp-reg_receiver"/>
</dbReference>
<dbReference type="KEGG" id="tsv:DSM104635_03150"/>